<name>A0A7G5C4L9_9BACL</name>
<evidence type="ECO:0000256" key="12">
    <source>
        <dbReference type="PIRSR" id="PIRSR001461-1"/>
    </source>
</evidence>
<comment type="caution">
    <text evidence="10">Lacks conserved residue(s) required for the propagation of feature annotation.</text>
</comment>
<comment type="catalytic activity">
    <reaction evidence="1 10 11">
        <text>D-ribulose 5-phosphate = D-xylulose 5-phosphate</text>
        <dbReference type="Rhea" id="RHEA:13677"/>
        <dbReference type="ChEBI" id="CHEBI:57737"/>
        <dbReference type="ChEBI" id="CHEBI:58121"/>
        <dbReference type="EC" id="5.1.3.1"/>
    </reaction>
</comment>
<feature type="active site" description="Proton acceptor" evidence="10 12">
    <location>
        <position position="34"/>
    </location>
</feature>
<dbReference type="RefSeq" id="WP_182300387.1">
    <property type="nucleotide sequence ID" value="NZ_CP041969.1"/>
</dbReference>
<dbReference type="InterPro" id="IPR026019">
    <property type="entry name" value="Ribul_P_3_epim"/>
</dbReference>
<dbReference type="Proteomes" id="UP000515679">
    <property type="component" value="Chromosome"/>
</dbReference>
<keyword evidence="10 11" id="KW-0119">Carbohydrate metabolism</keyword>
<comment type="cofactor">
    <cofactor evidence="3">
        <name>Co(2+)</name>
        <dbReference type="ChEBI" id="CHEBI:48828"/>
    </cofactor>
</comment>
<sequence length="234" mass="25947">MGKIGPSLMCADLGRLIENIHQLDMSGVDFYHFDIMDGNFVPNITLGPDLLKALRPHTDKPFDAHLMVEEPERFIELIAEAGADMISIHSESKVHLQRALQQIRSHGLKAGVALNPSTPLCELDYVMDCLDYVCVMTVNPGFAGQKFIPSTLRKIKDLKQKIAREKPDISIEVDGNISNAIIPEVIYHGAEMLVCGTSSVFIPGQPLEHSVRQVKHLINRNRNSTDPSIEEVNG</sequence>
<evidence type="ECO:0000256" key="7">
    <source>
        <dbReference type="ARBA" id="ARBA00013188"/>
    </source>
</evidence>
<dbReference type="SUPFAM" id="SSF51366">
    <property type="entry name" value="Ribulose-phoshate binding barrel"/>
    <property type="match status" value="1"/>
</dbReference>
<dbReference type="EC" id="5.1.3.1" evidence="7 10"/>
<evidence type="ECO:0000313" key="16">
    <source>
        <dbReference type="Proteomes" id="UP000515679"/>
    </source>
</evidence>
<accession>A0A7G5C4L9</accession>
<comment type="cofactor">
    <cofactor evidence="2">
        <name>Mn(2+)</name>
        <dbReference type="ChEBI" id="CHEBI:29035"/>
    </cofactor>
</comment>
<dbReference type="PANTHER" id="PTHR11749">
    <property type="entry name" value="RIBULOSE-5-PHOSPHATE-3-EPIMERASE"/>
    <property type="match status" value="1"/>
</dbReference>
<feature type="binding site" evidence="10 14">
    <location>
        <position position="7"/>
    </location>
    <ligand>
        <name>substrate</name>
    </ligand>
</feature>
<feature type="binding site" evidence="10 13">
    <location>
        <position position="32"/>
    </location>
    <ligand>
        <name>a divalent metal cation</name>
        <dbReference type="ChEBI" id="CHEBI:60240"/>
    </ligand>
</feature>
<evidence type="ECO:0000256" key="10">
    <source>
        <dbReference type="HAMAP-Rule" id="MF_02227"/>
    </source>
</evidence>
<feature type="binding site" evidence="10 14">
    <location>
        <position position="65"/>
    </location>
    <ligand>
        <name>substrate</name>
    </ligand>
</feature>
<dbReference type="AlphaFoldDB" id="A0A7G5C4L9"/>
<evidence type="ECO:0000256" key="9">
    <source>
        <dbReference type="ARBA" id="ARBA00023235"/>
    </source>
</evidence>
<evidence type="ECO:0000256" key="6">
    <source>
        <dbReference type="ARBA" id="ARBA00009541"/>
    </source>
</evidence>
<evidence type="ECO:0000256" key="14">
    <source>
        <dbReference type="PIRSR" id="PIRSR001461-3"/>
    </source>
</evidence>
<dbReference type="NCBIfam" id="TIGR01163">
    <property type="entry name" value="rpe"/>
    <property type="match status" value="1"/>
</dbReference>
<dbReference type="GO" id="GO:0046872">
    <property type="term" value="F:metal ion binding"/>
    <property type="evidence" value="ECO:0007669"/>
    <property type="project" value="UniProtKB-UniRule"/>
</dbReference>
<evidence type="ECO:0000256" key="3">
    <source>
        <dbReference type="ARBA" id="ARBA00001941"/>
    </source>
</evidence>
<organism evidence="15 16">
    <name type="scientific">Cohnella cholangitidis</name>
    <dbReference type="NCBI Taxonomy" id="2598458"/>
    <lineage>
        <taxon>Bacteria</taxon>
        <taxon>Bacillati</taxon>
        <taxon>Bacillota</taxon>
        <taxon>Bacilli</taxon>
        <taxon>Bacillales</taxon>
        <taxon>Paenibacillaceae</taxon>
        <taxon>Cohnella</taxon>
    </lineage>
</organism>
<comment type="function">
    <text evidence="10">Catalyzes the reversible epimerization of D-ribulose 5-phosphate to D-xylulose 5-phosphate.</text>
</comment>
<dbReference type="InterPro" id="IPR011060">
    <property type="entry name" value="RibuloseP-bd_barrel"/>
</dbReference>
<evidence type="ECO:0000256" key="8">
    <source>
        <dbReference type="ARBA" id="ARBA00022723"/>
    </source>
</evidence>
<dbReference type="FunFam" id="3.20.20.70:FF:000004">
    <property type="entry name" value="Ribulose-phosphate 3-epimerase"/>
    <property type="match status" value="1"/>
</dbReference>
<dbReference type="InterPro" id="IPR000056">
    <property type="entry name" value="Ribul_P_3_epim-like"/>
</dbReference>
<keyword evidence="16" id="KW-1185">Reference proteome</keyword>
<dbReference type="GO" id="GO:0006098">
    <property type="term" value="P:pentose-phosphate shunt"/>
    <property type="evidence" value="ECO:0007669"/>
    <property type="project" value="UniProtKB-UniRule"/>
</dbReference>
<dbReference type="HAMAP" id="MF_02227">
    <property type="entry name" value="RPE"/>
    <property type="match status" value="1"/>
</dbReference>
<evidence type="ECO:0000256" key="5">
    <source>
        <dbReference type="ARBA" id="ARBA00001954"/>
    </source>
</evidence>
<dbReference type="NCBIfam" id="NF004076">
    <property type="entry name" value="PRK05581.1-4"/>
    <property type="match status" value="1"/>
</dbReference>
<feature type="binding site" evidence="10 14">
    <location>
        <begin position="141"/>
        <end position="144"/>
    </location>
    <ligand>
        <name>substrate</name>
    </ligand>
</feature>
<dbReference type="PROSITE" id="PS01086">
    <property type="entry name" value="RIBUL_P_3_EPIMER_2"/>
    <property type="match status" value="1"/>
</dbReference>
<keyword evidence="13" id="KW-0170">Cobalt</keyword>
<gene>
    <name evidence="10 15" type="primary">rpe</name>
    <name evidence="15" type="ORF">FPL14_25550</name>
</gene>
<dbReference type="GO" id="GO:0005737">
    <property type="term" value="C:cytoplasm"/>
    <property type="evidence" value="ECO:0007669"/>
    <property type="project" value="UniProtKB-ARBA"/>
</dbReference>
<dbReference type="CDD" id="cd00429">
    <property type="entry name" value="RPE"/>
    <property type="match status" value="1"/>
</dbReference>
<comment type="similarity">
    <text evidence="6 10 11">Belongs to the ribulose-phosphate 3-epimerase family.</text>
</comment>
<evidence type="ECO:0000313" key="15">
    <source>
        <dbReference type="EMBL" id="QMV44153.1"/>
    </source>
</evidence>
<feature type="binding site" evidence="10 13">
    <location>
        <position position="65"/>
    </location>
    <ligand>
        <name>a divalent metal cation</name>
        <dbReference type="ChEBI" id="CHEBI:60240"/>
    </ligand>
</feature>
<dbReference type="InterPro" id="IPR013785">
    <property type="entry name" value="Aldolase_TIM"/>
</dbReference>
<feature type="binding site" evidence="10 13">
    <location>
        <position position="34"/>
    </location>
    <ligand>
        <name>a divalent metal cation</name>
        <dbReference type="ChEBI" id="CHEBI:60240"/>
    </ligand>
</feature>
<keyword evidence="13" id="KW-0464">Manganese</keyword>
<comment type="cofactor">
    <cofactor evidence="10 13">
        <name>a divalent metal cation</name>
        <dbReference type="ChEBI" id="CHEBI:60240"/>
    </cofactor>
    <text evidence="10 13">Binds 1 divalent metal cation per subunit.</text>
</comment>
<keyword evidence="8 10" id="KW-0479">Metal-binding</keyword>
<keyword evidence="13" id="KW-0862">Zinc</keyword>
<comment type="cofactor">
    <cofactor evidence="4">
        <name>Zn(2+)</name>
        <dbReference type="ChEBI" id="CHEBI:29105"/>
    </cofactor>
</comment>
<evidence type="ECO:0000256" key="2">
    <source>
        <dbReference type="ARBA" id="ARBA00001936"/>
    </source>
</evidence>
<dbReference type="PIRSF" id="PIRSF001461">
    <property type="entry name" value="RPE"/>
    <property type="match status" value="1"/>
</dbReference>
<comment type="cofactor">
    <cofactor evidence="5">
        <name>Fe(2+)</name>
        <dbReference type="ChEBI" id="CHEBI:29033"/>
    </cofactor>
</comment>
<dbReference type="GO" id="GO:0004750">
    <property type="term" value="F:D-ribulose-phosphate 3-epimerase activity"/>
    <property type="evidence" value="ECO:0007669"/>
    <property type="project" value="UniProtKB-UniRule"/>
</dbReference>
<dbReference type="GO" id="GO:0019323">
    <property type="term" value="P:pentose catabolic process"/>
    <property type="evidence" value="ECO:0007669"/>
    <property type="project" value="UniProtKB-UniRule"/>
</dbReference>
<evidence type="ECO:0000256" key="1">
    <source>
        <dbReference type="ARBA" id="ARBA00001782"/>
    </source>
</evidence>
<dbReference type="EMBL" id="CP041969">
    <property type="protein sequence ID" value="QMV44153.1"/>
    <property type="molecule type" value="Genomic_DNA"/>
</dbReference>
<reference evidence="15 16" key="1">
    <citation type="submission" date="2019-07" db="EMBL/GenBank/DDBJ databases">
        <authorList>
            <person name="Kim J.K."/>
            <person name="Cheong H.-M."/>
            <person name="Choi Y."/>
            <person name="Hwang K.J."/>
            <person name="Lee S."/>
            <person name="Choi C."/>
        </authorList>
    </citation>
    <scope>NUCLEOTIDE SEQUENCE [LARGE SCALE GENOMIC DNA]</scope>
    <source>
        <strain evidence="15 16">KS 22</strain>
    </source>
</reference>
<evidence type="ECO:0000256" key="11">
    <source>
        <dbReference type="PIRNR" id="PIRNR001461"/>
    </source>
</evidence>
<evidence type="ECO:0000256" key="4">
    <source>
        <dbReference type="ARBA" id="ARBA00001947"/>
    </source>
</evidence>
<evidence type="ECO:0000256" key="13">
    <source>
        <dbReference type="PIRSR" id="PIRSR001461-2"/>
    </source>
</evidence>
<comment type="pathway">
    <text evidence="10">Carbohydrate degradation.</text>
</comment>
<protein>
    <recommendedName>
        <fullName evidence="7 10">Ribulose-phosphate 3-epimerase</fullName>
        <ecNumber evidence="7 10">5.1.3.1</ecNumber>
    </recommendedName>
</protein>
<dbReference type="Gene3D" id="3.20.20.70">
    <property type="entry name" value="Aldolase class I"/>
    <property type="match status" value="1"/>
</dbReference>
<dbReference type="KEGG" id="cchl:FPL14_25550"/>
<dbReference type="Pfam" id="PF00834">
    <property type="entry name" value="Ribul_P_3_epim"/>
    <property type="match status" value="1"/>
</dbReference>
<proteinExistence type="inferred from homology"/>
<keyword evidence="9 10" id="KW-0413">Isomerase</keyword>
<feature type="active site" description="Proton donor" evidence="10 12">
    <location>
        <position position="174"/>
    </location>
</feature>
<feature type="binding site" evidence="10 13">
    <location>
        <position position="174"/>
    </location>
    <ligand>
        <name>a divalent metal cation</name>
        <dbReference type="ChEBI" id="CHEBI:60240"/>
    </ligand>
</feature>